<dbReference type="Pfam" id="PF00069">
    <property type="entry name" value="Pkinase"/>
    <property type="match status" value="1"/>
</dbReference>
<sequence>MILRGLRCIHEKGYVDCDLKPENILVFSSPDGTSKSVKITDFGLSKIPGDLNELMTKRYNFRGTPLFMSPESFLVGEIKGCLDIWSLGCVVVEMISGRPAWECTGGMDDLVIQIATKSPNIPETMSKIGKDFLQSSTAIYNSCSWFFYIKEAASSSWVWTNIKEPSLPKTLPPPPGFESISRKPTFQKNLPPPGFSSRRILA</sequence>
<evidence type="ECO:0000313" key="4">
    <source>
        <dbReference type="Proteomes" id="UP000327013"/>
    </source>
</evidence>
<evidence type="ECO:0000259" key="2">
    <source>
        <dbReference type="PROSITE" id="PS50011"/>
    </source>
</evidence>
<dbReference type="Gene3D" id="1.10.510.10">
    <property type="entry name" value="Transferase(Phosphotransferase) domain 1"/>
    <property type="match status" value="1"/>
</dbReference>
<accession>A0A660KNR1</accession>
<dbReference type="GO" id="GO:0004672">
    <property type="term" value="F:protein kinase activity"/>
    <property type="evidence" value="ECO:0007669"/>
    <property type="project" value="InterPro"/>
</dbReference>
<dbReference type="PANTHER" id="PTHR48011:SF51">
    <property type="entry name" value="PROTEIN KINASE SUPERFAMILY PROTEIN"/>
    <property type="match status" value="1"/>
</dbReference>
<gene>
    <name evidence="3" type="ORF">FH972_010593</name>
</gene>
<feature type="region of interest" description="Disordered" evidence="1">
    <location>
        <begin position="178"/>
        <end position="202"/>
    </location>
</feature>
<dbReference type="OrthoDB" id="25592at2759"/>
<dbReference type="InterPro" id="IPR000719">
    <property type="entry name" value="Prot_kinase_dom"/>
</dbReference>
<dbReference type="EMBL" id="CM017324">
    <property type="protein sequence ID" value="KAE8038047.1"/>
    <property type="molecule type" value="Genomic_DNA"/>
</dbReference>
<dbReference type="PANTHER" id="PTHR48011">
    <property type="entry name" value="CCR4-NOT TRANSCRIPTIONAL COMPLEX SUBUNIT CAF120-RELATED"/>
    <property type="match status" value="1"/>
</dbReference>
<organism evidence="3 4">
    <name type="scientific">Carpinus fangiana</name>
    <dbReference type="NCBI Taxonomy" id="176857"/>
    <lineage>
        <taxon>Eukaryota</taxon>
        <taxon>Viridiplantae</taxon>
        <taxon>Streptophyta</taxon>
        <taxon>Embryophyta</taxon>
        <taxon>Tracheophyta</taxon>
        <taxon>Spermatophyta</taxon>
        <taxon>Magnoliopsida</taxon>
        <taxon>eudicotyledons</taxon>
        <taxon>Gunneridae</taxon>
        <taxon>Pentapetalae</taxon>
        <taxon>rosids</taxon>
        <taxon>fabids</taxon>
        <taxon>Fagales</taxon>
        <taxon>Betulaceae</taxon>
        <taxon>Carpinus</taxon>
    </lineage>
</organism>
<dbReference type="PROSITE" id="PS50011">
    <property type="entry name" value="PROTEIN_KINASE_DOM"/>
    <property type="match status" value="1"/>
</dbReference>
<protein>
    <recommendedName>
        <fullName evidence="2">Protein kinase domain-containing protein</fullName>
    </recommendedName>
</protein>
<dbReference type="GO" id="GO:0007165">
    <property type="term" value="P:signal transduction"/>
    <property type="evidence" value="ECO:0007669"/>
    <property type="project" value="TreeGrafter"/>
</dbReference>
<proteinExistence type="predicted"/>
<name>A0A660KNR1_9ROSI</name>
<reference evidence="3 4" key="1">
    <citation type="submission" date="2019-06" db="EMBL/GenBank/DDBJ databases">
        <title>A chromosomal-level reference genome of Carpinus fangiana (Coryloideae, Betulaceae).</title>
        <authorList>
            <person name="Yang X."/>
            <person name="Wang Z."/>
            <person name="Zhang L."/>
            <person name="Hao G."/>
            <person name="Liu J."/>
            <person name="Yang Y."/>
        </authorList>
    </citation>
    <scope>NUCLEOTIDE SEQUENCE [LARGE SCALE GENOMIC DNA]</scope>
    <source>
        <strain evidence="3">Cfa_2016G</strain>
        <tissue evidence="3">Leaf</tissue>
    </source>
</reference>
<evidence type="ECO:0000313" key="3">
    <source>
        <dbReference type="EMBL" id="KAE8038047.1"/>
    </source>
</evidence>
<dbReference type="Proteomes" id="UP000327013">
    <property type="component" value="Chromosome 4"/>
</dbReference>
<dbReference type="SMART" id="SM00220">
    <property type="entry name" value="S_TKc"/>
    <property type="match status" value="1"/>
</dbReference>
<dbReference type="AlphaFoldDB" id="A0A660KNR1"/>
<evidence type="ECO:0000256" key="1">
    <source>
        <dbReference type="SAM" id="MobiDB-lite"/>
    </source>
</evidence>
<dbReference type="InterPro" id="IPR011009">
    <property type="entry name" value="Kinase-like_dom_sf"/>
</dbReference>
<dbReference type="GO" id="GO:0005524">
    <property type="term" value="F:ATP binding"/>
    <property type="evidence" value="ECO:0007669"/>
    <property type="project" value="InterPro"/>
</dbReference>
<keyword evidence="4" id="KW-1185">Reference proteome</keyword>
<feature type="domain" description="Protein kinase" evidence="2">
    <location>
        <begin position="1"/>
        <end position="202"/>
    </location>
</feature>
<dbReference type="InterPro" id="IPR052751">
    <property type="entry name" value="Plant_MAPKKK"/>
</dbReference>
<dbReference type="SUPFAM" id="SSF56112">
    <property type="entry name" value="Protein kinase-like (PK-like)"/>
    <property type="match status" value="1"/>
</dbReference>